<protein>
    <submittedName>
        <fullName evidence="5">Inositol monophosphatase</fullName>
    </submittedName>
</protein>
<keyword evidence="3 4" id="KW-0460">Magnesium</keyword>
<dbReference type="OrthoDB" id="9772456at2"/>
<dbReference type="InterPro" id="IPR020583">
    <property type="entry name" value="Inositol_monoP_metal-BS"/>
</dbReference>
<keyword evidence="2" id="KW-0378">Hydrolase</keyword>
<name>A0A5C5UT83_9CORY</name>
<dbReference type="GO" id="GO:0046872">
    <property type="term" value="F:metal ion binding"/>
    <property type="evidence" value="ECO:0007669"/>
    <property type="project" value="UniProtKB-KW"/>
</dbReference>
<feature type="binding site" evidence="4">
    <location>
        <position position="211"/>
    </location>
    <ligand>
        <name>Mg(2+)</name>
        <dbReference type="ChEBI" id="CHEBI:18420"/>
        <label>1</label>
        <note>catalytic</note>
    </ligand>
</feature>
<dbReference type="SUPFAM" id="SSF56655">
    <property type="entry name" value="Carbohydrate phosphatase"/>
    <property type="match status" value="1"/>
</dbReference>
<feature type="binding site" evidence="4">
    <location>
        <position position="83"/>
    </location>
    <ligand>
        <name>Mg(2+)</name>
        <dbReference type="ChEBI" id="CHEBI:18420"/>
        <label>1</label>
        <note>catalytic</note>
    </ligand>
</feature>
<feature type="binding site" evidence="4">
    <location>
        <position position="82"/>
    </location>
    <ligand>
        <name>Mg(2+)</name>
        <dbReference type="ChEBI" id="CHEBI:18420"/>
        <label>1</label>
        <note>catalytic</note>
    </ligand>
</feature>
<evidence type="ECO:0000256" key="1">
    <source>
        <dbReference type="ARBA" id="ARBA00022723"/>
    </source>
</evidence>
<proteinExistence type="predicted"/>
<dbReference type="PANTHER" id="PTHR20854">
    <property type="entry name" value="INOSITOL MONOPHOSPHATASE"/>
    <property type="match status" value="1"/>
</dbReference>
<dbReference type="InterPro" id="IPR000760">
    <property type="entry name" value="Inositol_monophosphatase-like"/>
</dbReference>
<comment type="cofactor">
    <cofactor evidence="4">
        <name>Mg(2+)</name>
        <dbReference type="ChEBI" id="CHEBI:18420"/>
    </cofactor>
</comment>
<feature type="binding site" evidence="4">
    <location>
        <position position="65"/>
    </location>
    <ligand>
        <name>Mg(2+)</name>
        <dbReference type="ChEBI" id="CHEBI:18420"/>
        <label>1</label>
        <note>catalytic</note>
    </ligand>
</feature>
<evidence type="ECO:0000313" key="5">
    <source>
        <dbReference type="EMBL" id="TWT28730.1"/>
    </source>
</evidence>
<dbReference type="PANTHER" id="PTHR20854:SF4">
    <property type="entry name" value="INOSITOL-1-MONOPHOSPHATASE-RELATED"/>
    <property type="match status" value="1"/>
</dbReference>
<evidence type="ECO:0000256" key="3">
    <source>
        <dbReference type="ARBA" id="ARBA00022842"/>
    </source>
</evidence>
<dbReference type="Proteomes" id="UP000320791">
    <property type="component" value="Unassembled WGS sequence"/>
</dbReference>
<dbReference type="RefSeq" id="WP_146323492.1">
    <property type="nucleotide sequence ID" value="NZ_BAABLR010000027.1"/>
</dbReference>
<dbReference type="EMBL" id="VOHM01000003">
    <property type="protein sequence ID" value="TWT28730.1"/>
    <property type="molecule type" value="Genomic_DNA"/>
</dbReference>
<dbReference type="GO" id="GO:0007165">
    <property type="term" value="P:signal transduction"/>
    <property type="evidence" value="ECO:0007669"/>
    <property type="project" value="TreeGrafter"/>
</dbReference>
<dbReference type="CDD" id="cd01637">
    <property type="entry name" value="IMPase_like"/>
    <property type="match status" value="1"/>
</dbReference>
<dbReference type="GO" id="GO:0008934">
    <property type="term" value="F:inositol monophosphate 1-phosphatase activity"/>
    <property type="evidence" value="ECO:0007669"/>
    <property type="project" value="TreeGrafter"/>
</dbReference>
<dbReference type="PROSITE" id="PS00629">
    <property type="entry name" value="IMP_1"/>
    <property type="match status" value="1"/>
</dbReference>
<dbReference type="PRINTS" id="PR00377">
    <property type="entry name" value="IMPHPHTASES"/>
</dbReference>
<evidence type="ECO:0000256" key="2">
    <source>
        <dbReference type="ARBA" id="ARBA00022801"/>
    </source>
</evidence>
<accession>A0A5C5UT83</accession>
<feature type="binding site" evidence="4">
    <location>
        <position position="80"/>
    </location>
    <ligand>
        <name>Mg(2+)</name>
        <dbReference type="ChEBI" id="CHEBI:18420"/>
        <label>1</label>
        <note>catalytic</note>
    </ligand>
</feature>
<dbReference type="GO" id="GO:0006020">
    <property type="term" value="P:inositol metabolic process"/>
    <property type="evidence" value="ECO:0007669"/>
    <property type="project" value="TreeGrafter"/>
</dbReference>
<evidence type="ECO:0000256" key="4">
    <source>
        <dbReference type="PIRSR" id="PIRSR600760-2"/>
    </source>
</evidence>
<organism evidence="5 6">
    <name type="scientific">Corynebacterium canis</name>
    <dbReference type="NCBI Taxonomy" id="679663"/>
    <lineage>
        <taxon>Bacteria</taxon>
        <taxon>Bacillati</taxon>
        <taxon>Actinomycetota</taxon>
        <taxon>Actinomycetes</taxon>
        <taxon>Mycobacteriales</taxon>
        <taxon>Corynebacteriaceae</taxon>
        <taxon>Corynebacterium</taxon>
    </lineage>
</organism>
<dbReference type="AlphaFoldDB" id="A0A5C5UT83"/>
<comment type="caution">
    <text evidence="5">The sequence shown here is derived from an EMBL/GenBank/DDBJ whole genome shotgun (WGS) entry which is preliminary data.</text>
</comment>
<gene>
    <name evidence="5" type="ORF">FRX94_02255</name>
</gene>
<evidence type="ECO:0000313" key="6">
    <source>
        <dbReference type="Proteomes" id="UP000320791"/>
    </source>
</evidence>
<reference evidence="5 6" key="1">
    <citation type="submission" date="2019-08" db="EMBL/GenBank/DDBJ databases">
        <authorList>
            <person name="Lei W."/>
        </authorList>
    </citation>
    <scope>NUCLEOTIDE SEQUENCE [LARGE SCALE GENOMIC DNA]</scope>
    <source>
        <strain evidence="5 6">CCUG 58627</strain>
    </source>
</reference>
<keyword evidence="1 4" id="KW-0479">Metal-binding</keyword>
<dbReference type="Pfam" id="PF00459">
    <property type="entry name" value="Inositol_P"/>
    <property type="match status" value="1"/>
</dbReference>
<keyword evidence="6" id="KW-1185">Reference proteome</keyword>
<dbReference type="Gene3D" id="3.40.190.80">
    <property type="match status" value="1"/>
</dbReference>
<dbReference type="Gene3D" id="3.30.540.10">
    <property type="entry name" value="Fructose-1,6-Bisphosphatase, subunit A, domain 1"/>
    <property type="match status" value="1"/>
</dbReference>
<sequence>MDARELLAVAEAIVDEAERVFVARIGAQPEVTKPGGDFATVADLEIEHLLRQLLTLHTGIPVFGEEAGGNLCADAVWVVDPIDGTSNYSAGSPMCAILVALLLAGRPVVSVISLPLLGKRLCAFEGSPLFLNGRPQPKLEDQPPLVAPIAFGSIVSPVNSTFPTLLRHNLLAKVAMQYPRLRVTGSVGIDLAFTALGIFAGAVTFSPYVWDNAAGVLAIQAAGGRVTDLHGEQWHPASQGLVAGTRAVHESILSTIRALES</sequence>